<dbReference type="EMBL" id="PXOA01000191">
    <property type="protein sequence ID" value="RFU78897.1"/>
    <property type="molecule type" value="Genomic_DNA"/>
</dbReference>
<dbReference type="OrthoDB" id="47007at2759"/>
<sequence length="269" mass="30101">MTAPRLVAPKNLILESRPKTRALLDSMQALATVTSFTVHIKNPDTIASTTKDFELITSAFSASHTDNRPSTNNKRANLTTLYAGKGGEIINADTATANLEACPPPLYSEPVLSCSHVSNKRKRKGSDIDNDRHSTDQDHILLILKNICTRLDGIESRMGRLEDKVQEVLDAGRSPNRYGAEERMEMLEEIDNRIDDCITDLKIESHDIIQDLRDEIDGTLERLDNEASERIERLESDVEESTTKLVEKCLKKKLLNASLRIDGTVFLDI</sequence>
<feature type="coiled-coil region" evidence="1">
    <location>
        <begin position="209"/>
        <end position="244"/>
    </location>
</feature>
<comment type="caution">
    <text evidence="2">The sequence shown here is derived from an EMBL/GenBank/DDBJ whole genome shotgun (WGS) entry which is preliminary data.</text>
</comment>
<dbReference type="AlphaFoldDB" id="A0A395NSU5"/>
<accession>A0A395NSU5</accession>
<evidence type="ECO:0000313" key="3">
    <source>
        <dbReference type="Proteomes" id="UP000266272"/>
    </source>
</evidence>
<gene>
    <name evidence="2" type="ORF">TARUN_3336</name>
</gene>
<name>A0A395NSU5_TRIAR</name>
<evidence type="ECO:0000313" key="2">
    <source>
        <dbReference type="EMBL" id="RFU78897.1"/>
    </source>
</evidence>
<protein>
    <submittedName>
        <fullName evidence="2">Uncharacterized protein</fullName>
    </submittedName>
</protein>
<dbReference type="Proteomes" id="UP000266272">
    <property type="component" value="Unassembled WGS sequence"/>
</dbReference>
<proteinExistence type="predicted"/>
<evidence type="ECO:0000256" key="1">
    <source>
        <dbReference type="SAM" id="Coils"/>
    </source>
</evidence>
<dbReference type="STRING" id="490622.A0A395NSU5"/>
<reference evidence="2 3" key="1">
    <citation type="journal article" date="2018" name="PLoS Pathog.">
        <title>Evolution of structural diversity of trichothecenes, a family of toxins produced by plant pathogenic and entomopathogenic fungi.</title>
        <authorList>
            <person name="Proctor R.H."/>
            <person name="McCormick S.P."/>
            <person name="Kim H.S."/>
            <person name="Cardoza R.E."/>
            <person name="Stanley A.M."/>
            <person name="Lindo L."/>
            <person name="Kelly A."/>
            <person name="Brown D.W."/>
            <person name="Lee T."/>
            <person name="Vaughan M.M."/>
            <person name="Alexander N.J."/>
            <person name="Busman M."/>
            <person name="Gutierrez S."/>
        </authorList>
    </citation>
    <scope>NUCLEOTIDE SEQUENCE [LARGE SCALE GENOMIC DNA]</scope>
    <source>
        <strain evidence="2 3">IBT 40837</strain>
    </source>
</reference>
<keyword evidence="1" id="KW-0175">Coiled coil</keyword>
<keyword evidence="3" id="KW-1185">Reference proteome</keyword>
<organism evidence="2 3">
    <name type="scientific">Trichoderma arundinaceum</name>
    <dbReference type="NCBI Taxonomy" id="490622"/>
    <lineage>
        <taxon>Eukaryota</taxon>
        <taxon>Fungi</taxon>
        <taxon>Dikarya</taxon>
        <taxon>Ascomycota</taxon>
        <taxon>Pezizomycotina</taxon>
        <taxon>Sordariomycetes</taxon>
        <taxon>Hypocreomycetidae</taxon>
        <taxon>Hypocreales</taxon>
        <taxon>Hypocreaceae</taxon>
        <taxon>Trichoderma</taxon>
    </lineage>
</organism>